<protein>
    <submittedName>
        <fullName evidence="7">Tpr and ankyrin repeat-containing protein 1</fullName>
    </submittedName>
</protein>
<evidence type="ECO:0000256" key="1">
    <source>
        <dbReference type="ARBA" id="ARBA00022741"/>
    </source>
</evidence>
<dbReference type="InterPro" id="IPR014017">
    <property type="entry name" value="DNA_helicase_UvrD-like_C"/>
</dbReference>
<feature type="binding site" evidence="5">
    <location>
        <begin position="574"/>
        <end position="581"/>
    </location>
    <ligand>
        <name>ATP</name>
        <dbReference type="ChEBI" id="CHEBI:30616"/>
    </ligand>
</feature>
<dbReference type="PROSITE" id="PS51198">
    <property type="entry name" value="UVRD_HELICASE_ATP_BIND"/>
    <property type="match status" value="1"/>
</dbReference>
<dbReference type="Pfam" id="PF13361">
    <property type="entry name" value="UvrD_C"/>
    <property type="match status" value="1"/>
</dbReference>
<feature type="domain" description="UvrD-like helicase ATP-binding" evidence="6">
    <location>
        <begin position="553"/>
        <end position="928"/>
    </location>
</feature>
<comment type="caution">
    <text evidence="7">The sequence shown here is derived from an EMBL/GenBank/DDBJ whole genome shotgun (WGS) entry which is preliminary data.</text>
</comment>
<dbReference type="SUPFAM" id="SSF52540">
    <property type="entry name" value="P-loop containing nucleoside triphosphate hydrolases"/>
    <property type="match status" value="2"/>
</dbReference>
<dbReference type="GO" id="GO:0016787">
    <property type="term" value="F:hydrolase activity"/>
    <property type="evidence" value="ECO:0007669"/>
    <property type="project" value="UniProtKB-UniRule"/>
</dbReference>
<dbReference type="OrthoDB" id="3156807at2759"/>
<evidence type="ECO:0000313" key="7">
    <source>
        <dbReference type="EMBL" id="GFP95813.1"/>
    </source>
</evidence>
<evidence type="ECO:0000256" key="2">
    <source>
        <dbReference type="ARBA" id="ARBA00022801"/>
    </source>
</evidence>
<dbReference type="PANTHER" id="PTHR21529">
    <property type="entry name" value="MAMMARY TURMOR VIRUS RECEPTOR HOMOLOG 1, 2 MTVR1, 2"/>
    <property type="match status" value="1"/>
</dbReference>
<proteinExistence type="predicted"/>
<gene>
    <name evidence="7" type="ORF">PHJA_001725500</name>
</gene>
<dbReference type="EMBL" id="BMAC01000406">
    <property type="protein sequence ID" value="GFP95813.1"/>
    <property type="molecule type" value="Genomic_DNA"/>
</dbReference>
<dbReference type="InterPro" id="IPR011990">
    <property type="entry name" value="TPR-like_helical_dom_sf"/>
</dbReference>
<keyword evidence="8" id="KW-1185">Reference proteome</keyword>
<evidence type="ECO:0000256" key="4">
    <source>
        <dbReference type="ARBA" id="ARBA00022840"/>
    </source>
</evidence>
<organism evidence="7 8">
    <name type="scientific">Phtheirospermum japonicum</name>
    <dbReference type="NCBI Taxonomy" id="374723"/>
    <lineage>
        <taxon>Eukaryota</taxon>
        <taxon>Viridiplantae</taxon>
        <taxon>Streptophyta</taxon>
        <taxon>Embryophyta</taxon>
        <taxon>Tracheophyta</taxon>
        <taxon>Spermatophyta</taxon>
        <taxon>Magnoliopsida</taxon>
        <taxon>eudicotyledons</taxon>
        <taxon>Gunneridae</taxon>
        <taxon>Pentapetalae</taxon>
        <taxon>asterids</taxon>
        <taxon>lamiids</taxon>
        <taxon>Lamiales</taxon>
        <taxon>Orobanchaceae</taxon>
        <taxon>Orobanchaceae incertae sedis</taxon>
        <taxon>Phtheirospermum</taxon>
    </lineage>
</organism>
<dbReference type="InterPro" id="IPR027417">
    <property type="entry name" value="P-loop_NTPase"/>
</dbReference>
<reference evidence="7" key="1">
    <citation type="submission" date="2020-07" db="EMBL/GenBank/DDBJ databases">
        <title>Ethylene signaling mediates host invasion by parasitic plants.</title>
        <authorList>
            <person name="Yoshida S."/>
        </authorList>
    </citation>
    <scope>NUCLEOTIDE SEQUENCE</scope>
    <source>
        <strain evidence="7">Okayama</strain>
    </source>
</reference>
<dbReference type="Pfam" id="PF13086">
    <property type="entry name" value="AAA_11"/>
    <property type="match status" value="1"/>
</dbReference>
<dbReference type="Pfam" id="PF13087">
    <property type="entry name" value="AAA_12"/>
    <property type="match status" value="2"/>
</dbReference>
<keyword evidence="3 5" id="KW-0347">Helicase</keyword>
<dbReference type="PANTHER" id="PTHR21529:SF4">
    <property type="entry name" value="TPR AND ANKYRIN REPEAT-CONTAINING PROTEIN 1"/>
    <property type="match status" value="1"/>
</dbReference>
<evidence type="ECO:0000256" key="5">
    <source>
        <dbReference type="PROSITE-ProRule" id="PRU00560"/>
    </source>
</evidence>
<dbReference type="InterPro" id="IPR014016">
    <property type="entry name" value="UvrD-like_ATP-bd"/>
</dbReference>
<dbReference type="Pfam" id="PF00580">
    <property type="entry name" value="UvrD-helicase"/>
    <property type="match status" value="1"/>
</dbReference>
<evidence type="ECO:0000313" key="8">
    <source>
        <dbReference type="Proteomes" id="UP000653305"/>
    </source>
</evidence>
<keyword evidence="1 5" id="KW-0547">Nucleotide-binding</keyword>
<dbReference type="GO" id="GO:0004386">
    <property type="term" value="F:helicase activity"/>
    <property type="evidence" value="ECO:0007669"/>
    <property type="project" value="UniProtKB-UniRule"/>
</dbReference>
<dbReference type="InterPro" id="IPR039904">
    <property type="entry name" value="TRANK1"/>
</dbReference>
<keyword evidence="2 5" id="KW-0378">Hydrolase</keyword>
<name>A0A830CJ38_9LAMI</name>
<keyword evidence="4 5" id="KW-0067">ATP-binding</keyword>
<dbReference type="GO" id="GO:0005524">
    <property type="term" value="F:ATP binding"/>
    <property type="evidence" value="ECO:0007669"/>
    <property type="project" value="UniProtKB-UniRule"/>
</dbReference>
<dbReference type="SUPFAM" id="SSF48452">
    <property type="entry name" value="TPR-like"/>
    <property type="match status" value="1"/>
</dbReference>
<evidence type="ECO:0000259" key="6">
    <source>
        <dbReference type="PROSITE" id="PS51198"/>
    </source>
</evidence>
<sequence length="2070" mass="236871">MLTFITHLPRSLVNEESFRRIKKLMSLLNSIEMSLFKDSSMTSKKLESIFLQHGTTGSVLFVDIKSRCLSILRSLQAYPDEIGLPIGANRSSTENFCFQKASLIFCTTSSAYKLHSVDMKPFSVLIIDEAAQVKECESIIALQIPCVTHAILVGDERQLPATVRSKVCEDLGFGRSLFGRLSSLGHSKHLLNVQYRMHPSISQFPNSNFYLNQILDAPCVQSQSYAKRYLQGRMFGPYSFINVAAWNGTNENLSIGVISPYAAQVTEIQHKLEKFTNLERFIVNVKSVDGFQGGNERTLSKSDSVWEALVFDAKQRRCFFTADEDCEIRETIIKVKKELGQLDDLFSGESILFKNSIWKVSFSDNFRRSFQILIPSNVKKPVISLLLKLASGWRPKKVNVDRSCKRSLYVVKQFKVDMHFIVCSIDIMEEDSIYVQVLKVWDVLPMAETPQLLNKLDNISANYTDTFIKHCNEKLFEGNLEVPKSWSVSEDIIRFKDRNSTVATAVGAAVGSQSYVESSKVSESLMLMKFYSLSTGAVNCLLTDVEGTEMDLPFEVTDEERKIIMFSKSSFILGRSGTGKTTILTMKLLQKFQQYRIASRESNADDNNKIEPSSITLHQLFVTVSPKLCYAIKKHVSQLKSFACESLSGKSVSESDDIDEMAEFNDIPDTFDGIPQEKYPLIITFHKFLMMLDGTVGNSYFRRFRDIRGSSRSDGKRSVSLQTFIRKNEVTYDRFQNLYWPHFNAKLTKDFDPSRVFTEIMSHIKGDCPQNDNKRSRKDYVSLSCSRVSTLNAEKRELIYDIFQDYEKMKLDRGEFDLADFVNDVHLRLKNENNLIGDKMDFVYIDEVQDLTMSQISLFKYICKNVDEGFAFSGDTAQTIARGIDFRFEDIRSLFYNEFFMKSRNCEFREEKGVVSDIFSLSQNFRTHNGVLRLAQSVTDLISHFFPQSIDVLPPEMSIIYGECPVVLEPGSDGNLILTIFGQSGGGGGQWMGFGADQVILVRDDSARQEISKYVGHQALVLTILECKGLEFQDVLLYNFFGSSPLSNQWRVVYEFLKEKDLLGATSPKSFPSFSQSKHNILCSELKQLYVAITRTRQKLWIYESNEELSKPMLDYWRSLCLVQVRKIDDSIAKEMQRSSSPEEWKSQGIKIFWEKNYEMAMMCFKKAGEETWEKRSKASQLRAVADSLRGSNPEEACEMLREAAEIFDSIQRADAAAECFCDLREYERAGRIYLEKCGVSELRKAGECFSLAGNHKIAAEVYAKGYFFNDCLSACSEGNHFDLGLQYIENWRQQSLQNRKEMDKIAQEFLEKCALECFRTKDNATLMKFVRAFNTMESKRHFLKSFDCLDELLSLEEESGNFNEAAEIAKRLGYILREVDLLEKAQQYENASSLVLSYALSNSLWVSGSQGWPLKTFPQKDELLSKAMSASCKVSGTFHTSVCAEAEILSHEQTSLSKLVRCYNASKEYKNRTGEILSVRKLLDAHFEVGPADYKWDPELHIEPRLFDERISSNLVSGGTLLYVWNLWKENSLEILDCINSLESVDHRARCTDEGIVQFCLNYFGVRLQHNLDIISYLLLKPNASWVRKSVDQRSKAVTIDVRRFASAARNYWHQELVSVGFRVLEAFRALHEFSVAKKPLSTYCQGLCLTCIYEVTRFFIESNSLDMKTDEQKLHDFLHLSTTKYFELVFPSDFRQSLSENLISLRETEVSCNLLEKIISNNIKIGRRLTYEEMGRVVMIMLGSGKLERDLYLRIAERFNEYSLPWMLLIRNFNSVQVDLGHQLHQALAETYDNANWRGKKDYISPNCFFYLVERLLILVPHSEGFFFTTKSSFVDYLISLPSDADPSALFVLYEKSYSESIFDFVDSVVQQCLFSIHNTEEWIKNSRIDCVYYFPVLMLRLVMILCLSCLNSDLSFNVILKLLGVPQIRSQLPREFCEALLHKRTNDDSSYIVAVIARAFEVIGNPLVTVRSIGTHPGCVCPPDAVFVDLESCSCRNEIVKALFSRNTNERNVTESWEIGVPPDVSDQRVNLEMNWGLIQEISESLELLRNRNDGNLKSLVLNKKVQ</sequence>
<evidence type="ECO:0000256" key="3">
    <source>
        <dbReference type="ARBA" id="ARBA00022806"/>
    </source>
</evidence>
<accession>A0A830CJ38</accession>
<dbReference type="InterPro" id="IPR041679">
    <property type="entry name" value="DNA2/NAM7-like_C"/>
</dbReference>
<dbReference type="Gene3D" id="3.40.50.300">
    <property type="entry name" value="P-loop containing nucleotide triphosphate hydrolases"/>
    <property type="match status" value="4"/>
</dbReference>
<dbReference type="Proteomes" id="UP000653305">
    <property type="component" value="Unassembled WGS sequence"/>
</dbReference>
<dbReference type="InterPro" id="IPR041677">
    <property type="entry name" value="DNA2/NAM7_AAA_11"/>
</dbReference>